<protein>
    <submittedName>
        <fullName evidence="2">Uncharacterized protein</fullName>
    </submittedName>
</protein>
<sequence length="327" mass="34816">MASQQQRQPHHHQHIPLIPPPDYAVNPTPEELRLERTRSATQRLHAAEIDATYFIHDGEVVTGPNGRHQSGAAVAAADLGDEEDEEEEDGGDSSDHHHYNHYGTGDSEAMPPPYSPTASPEVAAEVAGHSADRKATPGSREHDGDPSSSSSAAESSSAAAASAAAVRRRWISEPSSTAYSAAILSSSSSAAAPASTSAASSSSSPSPLPPPPFESSPWSSSSIFSRTPRRHFQEWRRGKEAKKKVDFYENLYGFVPKNVMSEAEWRAAREAAPKTRAKGQLKGKSGPALDERASGSQREEDVADGAFSGLVLVATRKKGTEDNLSGR</sequence>
<evidence type="ECO:0000256" key="1">
    <source>
        <dbReference type="SAM" id="MobiDB-lite"/>
    </source>
</evidence>
<feature type="compositionally biased region" description="Low complexity" evidence="1">
    <location>
        <begin position="185"/>
        <end position="205"/>
    </location>
</feature>
<feature type="region of interest" description="Disordered" evidence="1">
    <location>
        <begin position="185"/>
        <end position="240"/>
    </location>
</feature>
<feature type="compositionally biased region" description="Low complexity" evidence="1">
    <location>
        <begin position="215"/>
        <end position="225"/>
    </location>
</feature>
<evidence type="ECO:0000313" key="3">
    <source>
        <dbReference type="Proteomes" id="UP000070501"/>
    </source>
</evidence>
<organism evidence="2 3">
    <name type="scientific">Microdochium bolleyi</name>
    <dbReference type="NCBI Taxonomy" id="196109"/>
    <lineage>
        <taxon>Eukaryota</taxon>
        <taxon>Fungi</taxon>
        <taxon>Dikarya</taxon>
        <taxon>Ascomycota</taxon>
        <taxon>Pezizomycotina</taxon>
        <taxon>Sordariomycetes</taxon>
        <taxon>Xylariomycetidae</taxon>
        <taxon>Xylariales</taxon>
        <taxon>Microdochiaceae</taxon>
        <taxon>Microdochium</taxon>
    </lineage>
</organism>
<feature type="compositionally biased region" description="Basic and acidic residues" evidence="1">
    <location>
        <begin position="289"/>
        <end position="300"/>
    </location>
</feature>
<keyword evidence="3" id="KW-1185">Reference proteome</keyword>
<proteinExistence type="predicted"/>
<feature type="compositionally biased region" description="Low complexity" evidence="1">
    <location>
        <begin position="147"/>
        <end position="165"/>
    </location>
</feature>
<accession>A0A136IVA4</accession>
<dbReference type="AlphaFoldDB" id="A0A136IVA4"/>
<dbReference type="InParanoid" id="A0A136IVA4"/>
<feature type="region of interest" description="Disordered" evidence="1">
    <location>
        <begin position="1"/>
        <end position="28"/>
    </location>
</feature>
<feature type="compositionally biased region" description="Acidic residues" evidence="1">
    <location>
        <begin position="79"/>
        <end position="92"/>
    </location>
</feature>
<dbReference type="EMBL" id="KQ964257">
    <property type="protein sequence ID" value="KXJ88736.1"/>
    <property type="molecule type" value="Genomic_DNA"/>
</dbReference>
<evidence type="ECO:0000313" key="2">
    <source>
        <dbReference type="EMBL" id="KXJ88736.1"/>
    </source>
</evidence>
<feature type="compositionally biased region" description="Basic and acidic residues" evidence="1">
    <location>
        <begin position="130"/>
        <end position="145"/>
    </location>
</feature>
<feature type="region of interest" description="Disordered" evidence="1">
    <location>
        <begin position="59"/>
        <end position="169"/>
    </location>
</feature>
<gene>
    <name evidence="2" type="ORF">Micbo1qcDRAFT_177787</name>
</gene>
<dbReference type="Proteomes" id="UP000070501">
    <property type="component" value="Unassembled WGS sequence"/>
</dbReference>
<feature type="compositionally biased region" description="Basic and acidic residues" evidence="1">
    <location>
        <begin position="231"/>
        <end position="240"/>
    </location>
</feature>
<feature type="region of interest" description="Disordered" evidence="1">
    <location>
        <begin position="267"/>
        <end position="302"/>
    </location>
</feature>
<dbReference type="OrthoDB" id="5243597at2759"/>
<reference evidence="3" key="1">
    <citation type="submission" date="2016-02" db="EMBL/GenBank/DDBJ databases">
        <title>Draft genome sequence of Microdochium bolleyi, a fungal endophyte of beachgrass.</title>
        <authorList>
            <consortium name="DOE Joint Genome Institute"/>
            <person name="David A.S."/>
            <person name="May G."/>
            <person name="Haridas S."/>
            <person name="Lim J."/>
            <person name="Wang M."/>
            <person name="Labutti K."/>
            <person name="Lipzen A."/>
            <person name="Barry K."/>
            <person name="Grigoriev I.V."/>
        </authorList>
    </citation>
    <scope>NUCLEOTIDE SEQUENCE [LARGE SCALE GENOMIC DNA]</scope>
    <source>
        <strain evidence="3">J235TASD1</strain>
    </source>
</reference>
<name>A0A136IVA4_9PEZI</name>